<dbReference type="InterPro" id="IPR027417">
    <property type="entry name" value="P-loop_NTPase"/>
</dbReference>
<dbReference type="PROSITE" id="PS00211">
    <property type="entry name" value="ABC_TRANSPORTER_1"/>
    <property type="match status" value="1"/>
</dbReference>
<gene>
    <name evidence="11" type="ORF">HMPREF0551_1611</name>
</gene>
<reference evidence="11 12" key="1">
    <citation type="submission" date="2010-12" db="EMBL/GenBank/DDBJ databases">
        <authorList>
            <person name="Muzny D."/>
            <person name="Qin X."/>
            <person name="Deng J."/>
            <person name="Jiang H."/>
            <person name="Liu Y."/>
            <person name="Qu J."/>
            <person name="Song X.-Z."/>
            <person name="Zhang L."/>
            <person name="Thornton R."/>
            <person name="Coyle M."/>
            <person name="Francisco L."/>
            <person name="Jackson L."/>
            <person name="Javaid M."/>
            <person name="Korchina V."/>
            <person name="Kovar C."/>
            <person name="Mata R."/>
            <person name="Mathew T."/>
            <person name="Ngo R."/>
            <person name="Nguyen L."/>
            <person name="Nguyen N."/>
            <person name="Okwuonu G."/>
            <person name="Ongeri F."/>
            <person name="Pham C."/>
            <person name="Simmons D."/>
            <person name="Wilczek-Boney K."/>
            <person name="Hale W."/>
            <person name="Jakkamsetti A."/>
            <person name="Pham P."/>
            <person name="Ruth R."/>
            <person name="San Lucas F."/>
            <person name="Warren J."/>
            <person name="Zhang J."/>
            <person name="Zhao Z."/>
            <person name="Zhou C."/>
            <person name="Zhu D."/>
            <person name="Lee S."/>
            <person name="Bess C."/>
            <person name="Blankenburg K."/>
            <person name="Forbes L."/>
            <person name="Fu Q."/>
            <person name="Gubbala S."/>
            <person name="Hirani K."/>
            <person name="Jayaseelan J.C."/>
            <person name="Lara F."/>
            <person name="Munidasa M."/>
            <person name="Palculict T."/>
            <person name="Patil S."/>
            <person name="Pu L.-L."/>
            <person name="Saada N."/>
            <person name="Tang L."/>
            <person name="Weissenberger G."/>
            <person name="Zhu Y."/>
            <person name="Hemphill L."/>
            <person name="Shang Y."/>
            <person name="Youmans B."/>
            <person name="Ayvaz T."/>
            <person name="Ross M."/>
            <person name="Santibanez J."/>
            <person name="Aqrawi P."/>
            <person name="Gross S."/>
            <person name="Joshi V."/>
            <person name="Fowler G."/>
            <person name="Nazareth L."/>
            <person name="Reid J."/>
            <person name="Worley K."/>
            <person name="Petrosino J."/>
            <person name="Highlander S."/>
            <person name="Gibbs R."/>
        </authorList>
    </citation>
    <scope>NUCLEOTIDE SEQUENCE [LARGE SCALE GENOMIC DNA]</scope>
    <source>
        <strain evidence="11 12">ATCC 51599</strain>
    </source>
</reference>
<dbReference type="InterPro" id="IPR050835">
    <property type="entry name" value="ABC_transporter_sub-D"/>
</dbReference>
<evidence type="ECO:0000256" key="9">
    <source>
        <dbReference type="SAM" id="MobiDB-lite"/>
    </source>
</evidence>
<evidence type="ECO:0000256" key="3">
    <source>
        <dbReference type="ARBA" id="ARBA00022519"/>
    </source>
</evidence>
<comment type="caution">
    <text evidence="11">The sequence shown here is derived from an EMBL/GenBank/DDBJ whole genome shotgun (WGS) entry which is preliminary data.</text>
</comment>
<dbReference type="GO" id="GO:0005886">
    <property type="term" value="C:plasma membrane"/>
    <property type="evidence" value="ECO:0007669"/>
    <property type="project" value="TreeGrafter"/>
</dbReference>
<protein>
    <submittedName>
        <fullName evidence="11">ABC transporter, ATP-binding protein</fullName>
    </submittedName>
</protein>
<dbReference type="GO" id="GO:0005524">
    <property type="term" value="F:ATP binding"/>
    <property type="evidence" value="ECO:0007669"/>
    <property type="project" value="UniProtKB-KW"/>
</dbReference>
<sequence>MSRPSGWKAKAERKRQKGKGGAGKTRSARFLLLERAMAALDTPQVETGMGAGAHQGVAFAGTVPLLRIEGLSLRTPDGRPLLQDVQLEASAGEWVLLDGESGIGKSTLLRTVAGLWPWYEGNFRLDTARVLFVPQRPYLPQDSLRAVLCYPQWGHGDDDRLKAALAQVGLARLQDSLDQVQNWGRVLSGGEQQRISLARVLLVRPQALFLDEATGQLDPQSAAAMVRLLQQALPGALCVAISHQPEVKALFTRRAVLAAAADAP</sequence>
<dbReference type="EMBL" id="AEQP01000013">
    <property type="protein sequence ID" value="EFV94622.1"/>
    <property type="molecule type" value="Genomic_DNA"/>
</dbReference>
<evidence type="ECO:0000256" key="7">
    <source>
        <dbReference type="ARBA" id="ARBA00022989"/>
    </source>
</evidence>
<dbReference type="InterPro" id="IPR003439">
    <property type="entry name" value="ABC_transporter-like_ATP-bd"/>
</dbReference>
<dbReference type="PANTHER" id="PTHR11384:SF59">
    <property type="entry name" value="LYSOSOMAL COBALAMIN TRANSPORTER ABCD4"/>
    <property type="match status" value="1"/>
</dbReference>
<keyword evidence="6 11" id="KW-0067">ATP-binding</keyword>
<evidence type="ECO:0000256" key="5">
    <source>
        <dbReference type="ARBA" id="ARBA00022741"/>
    </source>
</evidence>
<keyword evidence="4" id="KW-0812">Transmembrane</keyword>
<evidence type="ECO:0000313" key="11">
    <source>
        <dbReference type="EMBL" id="EFV94622.1"/>
    </source>
</evidence>
<dbReference type="InterPro" id="IPR003593">
    <property type="entry name" value="AAA+_ATPase"/>
</dbReference>
<keyword evidence="7" id="KW-1133">Transmembrane helix</keyword>
<evidence type="ECO:0000259" key="10">
    <source>
        <dbReference type="PROSITE" id="PS50893"/>
    </source>
</evidence>
<dbReference type="eggNOG" id="COG4178">
    <property type="taxonomic scope" value="Bacteria"/>
</dbReference>
<keyword evidence="1" id="KW-0813">Transport</keyword>
<keyword evidence="12" id="KW-1185">Reference proteome</keyword>
<dbReference type="SMART" id="SM00382">
    <property type="entry name" value="AAA"/>
    <property type="match status" value="1"/>
</dbReference>
<keyword evidence="8" id="KW-0472">Membrane</keyword>
<evidence type="ECO:0000256" key="2">
    <source>
        <dbReference type="ARBA" id="ARBA00022475"/>
    </source>
</evidence>
<dbReference type="SUPFAM" id="SSF52540">
    <property type="entry name" value="P-loop containing nucleoside triphosphate hydrolases"/>
    <property type="match status" value="1"/>
</dbReference>
<proteinExistence type="predicted"/>
<evidence type="ECO:0000256" key="4">
    <source>
        <dbReference type="ARBA" id="ARBA00022692"/>
    </source>
</evidence>
<name>E7RY48_9BURK</name>
<dbReference type="InterPro" id="IPR017871">
    <property type="entry name" value="ABC_transporter-like_CS"/>
</dbReference>
<evidence type="ECO:0000313" key="12">
    <source>
        <dbReference type="Proteomes" id="UP000011021"/>
    </source>
</evidence>
<keyword evidence="5" id="KW-0547">Nucleotide-binding</keyword>
<dbReference type="AlphaFoldDB" id="E7RY48"/>
<organism evidence="11 12">
    <name type="scientific">Lautropia mirabilis ATCC 51599</name>
    <dbReference type="NCBI Taxonomy" id="887898"/>
    <lineage>
        <taxon>Bacteria</taxon>
        <taxon>Pseudomonadati</taxon>
        <taxon>Pseudomonadota</taxon>
        <taxon>Betaproteobacteria</taxon>
        <taxon>Burkholderiales</taxon>
        <taxon>Burkholderiaceae</taxon>
        <taxon>Lautropia</taxon>
    </lineage>
</organism>
<feature type="region of interest" description="Disordered" evidence="9">
    <location>
        <begin position="1"/>
        <end position="25"/>
    </location>
</feature>
<accession>E7RY48</accession>
<feature type="domain" description="ABC transporter" evidence="10">
    <location>
        <begin position="66"/>
        <end position="263"/>
    </location>
</feature>
<dbReference type="CDD" id="cd03223">
    <property type="entry name" value="ABCD_peroxisomal_ALDP"/>
    <property type="match status" value="1"/>
</dbReference>
<keyword evidence="3" id="KW-0997">Cell inner membrane</keyword>
<dbReference type="STRING" id="887898.HMPREF0551_1611"/>
<dbReference type="PANTHER" id="PTHR11384">
    <property type="entry name" value="ATP-BINDING CASSETTE, SUB-FAMILY D MEMBER"/>
    <property type="match status" value="1"/>
</dbReference>
<dbReference type="PROSITE" id="PS50893">
    <property type="entry name" value="ABC_TRANSPORTER_2"/>
    <property type="match status" value="1"/>
</dbReference>
<dbReference type="Gene3D" id="3.40.50.300">
    <property type="entry name" value="P-loop containing nucleotide triphosphate hydrolases"/>
    <property type="match status" value="1"/>
</dbReference>
<dbReference type="Proteomes" id="UP000011021">
    <property type="component" value="Unassembled WGS sequence"/>
</dbReference>
<dbReference type="Pfam" id="PF00005">
    <property type="entry name" value="ABC_tran"/>
    <property type="match status" value="1"/>
</dbReference>
<evidence type="ECO:0000256" key="6">
    <source>
        <dbReference type="ARBA" id="ARBA00022840"/>
    </source>
</evidence>
<dbReference type="HOGENOM" id="CLU_1052894_0_0_4"/>
<evidence type="ECO:0000256" key="1">
    <source>
        <dbReference type="ARBA" id="ARBA00022448"/>
    </source>
</evidence>
<evidence type="ECO:0000256" key="8">
    <source>
        <dbReference type="ARBA" id="ARBA00023136"/>
    </source>
</evidence>
<keyword evidence="2" id="KW-1003">Cell membrane</keyword>
<dbReference type="GO" id="GO:0016887">
    <property type="term" value="F:ATP hydrolysis activity"/>
    <property type="evidence" value="ECO:0007669"/>
    <property type="project" value="InterPro"/>
</dbReference>